<organism evidence="11 12">
    <name type="scientific">Digitaria exilis</name>
    <dbReference type="NCBI Taxonomy" id="1010633"/>
    <lineage>
        <taxon>Eukaryota</taxon>
        <taxon>Viridiplantae</taxon>
        <taxon>Streptophyta</taxon>
        <taxon>Embryophyta</taxon>
        <taxon>Tracheophyta</taxon>
        <taxon>Spermatophyta</taxon>
        <taxon>Magnoliopsida</taxon>
        <taxon>Liliopsida</taxon>
        <taxon>Poales</taxon>
        <taxon>Poaceae</taxon>
        <taxon>PACMAD clade</taxon>
        <taxon>Panicoideae</taxon>
        <taxon>Panicodae</taxon>
        <taxon>Paniceae</taxon>
        <taxon>Anthephorinae</taxon>
        <taxon>Digitaria</taxon>
    </lineage>
</organism>
<dbReference type="InterPro" id="IPR046455">
    <property type="entry name" value="Sec7/BIG1-like_C"/>
</dbReference>
<comment type="subunit">
    <text evidence="3">Homodimer.</text>
</comment>
<dbReference type="PANTHER" id="PTHR10663:SF108">
    <property type="entry name" value="BREFELDIN A-INHIBITED GUANINE NUCLEOTIDE-EXCHANGE PROTEIN 1"/>
    <property type="match status" value="1"/>
</dbReference>
<dbReference type="InterPro" id="IPR032629">
    <property type="entry name" value="DCB_dom"/>
</dbReference>
<dbReference type="OrthoDB" id="430364at2759"/>
<dbReference type="SUPFAM" id="SSF48425">
    <property type="entry name" value="Sec7 domain"/>
    <property type="match status" value="1"/>
</dbReference>
<dbReference type="GO" id="GO:0015031">
    <property type="term" value="P:protein transport"/>
    <property type="evidence" value="ECO:0007669"/>
    <property type="project" value="UniProtKB-KW"/>
</dbReference>
<dbReference type="InterPro" id="IPR015403">
    <property type="entry name" value="Mon2/Sec7/BIG1-like_HDS"/>
</dbReference>
<dbReference type="GO" id="GO:0005802">
    <property type="term" value="C:trans-Golgi network"/>
    <property type="evidence" value="ECO:0007669"/>
    <property type="project" value="TreeGrafter"/>
</dbReference>
<proteinExistence type="predicted"/>
<dbReference type="CDD" id="cd00171">
    <property type="entry name" value="Sec7"/>
    <property type="match status" value="1"/>
</dbReference>
<evidence type="ECO:0000256" key="8">
    <source>
        <dbReference type="ARBA" id="ARBA00023136"/>
    </source>
</evidence>
<dbReference type="Pfam" id="PF16213">
    <property type="entry name" value="DCB"/>
    <property type="match status" value="1"/>
</dbReference>
<feature type="domain" description="SEC7" evidence="10">
    <location>
        <begin position="546"/>
        <end position="733"/>
    </location>
</feature>
<keyword evidence="5" id="KW-0963">Cytoplasm</keyword>
<keyword evidence="7" id="KW-0653">Protein transport</keyword>
<dbReference type="InterPro" id="IPR016024">
    <property type="entry name" value="ARM-type_fold"/>
</dbReference>
<comment type="subcellular location">
    <subcellularLocation>
        <location evidence="2">Cytoplasm</location>
        <location evidence="2">Cytosol</location>
    </subcellularLocation>
    <subcellularLocation>
        <location evidence="1">Membrane</location>
        <topology evidence="1">Peripheral membrane protein</topology>
        <orientation evidence="1">Cytoplasmic side</orientation>
    </subcellularLocation>
</comment>
<dbReference type="PANTHER" id="PTHR10663">
    <property type="entry name" value="GUANYL-NUCLEOTIDE EXCHANGE FACTOR"/>
    <property type="match status" value="1"/>
</dbReference>
<feature type="compositionally biased region" description="Low complexity" evidence="9">
    <location>
        <begin position="255"/>
        <end position="264"/>
    </location>
</feature>
<evidence type="ECO:0000313" key="11">
    <source>
        <dbReference type="EMBL" id="KAF8691380.1"/>
    </source>
</evidence>
<dbReference type="FunFam" id="1.10.1000.11:FF:000005">
    <property type="entry name" value="Brefeldin A-inhibited guanine nucleotide-exchange 1"/>
    <property type="match status" value="1"/>
</dbReference>
<dbReference type="Proteomes" id="UP000636709">
    <property type="component" value="Unassembled WGS sequence"/>
</dbReference>
<keyword evidence="6" id="KW-0344">Guanine-nucleotide releasing factor</keyword>
<keyword evidence="12" id="KW-1185">Reference proteome</keyword>
<accession>A0A835B9D7</accession>
<evidence type="ECO:0000256" key="6">
    <source>
        <dbReference type="ARBA" id="ARBA00022658"/>
    </source>
</evidence>
<feature type="region of interest" description="Disordered" evidence="9">
    <location>
        <begin position="250"/>
        <end position="273"/>
    </location>
</feature>
<dbReference type="SMART" id="SM00222">
    <property type="entry name" value="Sec7"/>
    <property type="match status" value="1"/>
</dbReference>
<dbReference type="InterPro" id="IPR032817">
    <property type="entry name" value="Mon2_C"/>
</dbReference>
<dbReference type="GO" id="GO:0005085">
    <property type="term" value="F:guanyl-nucleotide exchange factor activity"/>
    <property type="evidence" value="ECO:0007669"/>
    <property type="project" value="UniProtKB-KW"/>
</dbReference>
<dbReference type="InterPro" id="IPR023394">
    <property type="entry name" value="Sec7_C_sf"/>
</dbReference>
<dbReference type="Pfam" id="PF20252">
    <property type="entry name" value="BIG2_C"/>
    <property type="match status" value="1"/>
</dbReference>
<evidence type="ECO:0000256" key="5">
    <source>
        <dbReference type="ARBA" id="ARBA00022490"/>
    </source>
</evidence>
<dbReference type="GO" id="GO:0005829">
    <property type="term" value="C:cytosol"/>
    <property type="evidence" value="ECO:0007669"/>
    <property type="project" value="UniProtKB-SubCell"/>
</dbReference>
<dbReference type="GO" id="GO:0032012">
    <property type="term" value="P:regulation of ARF protein signal transduction"/>
    <property type="evidence" value="ECO:0007669"/>
    <property type="project" value="InterPro"/>
</dbReference>
<dbReference type="Pfam" id="PF16206">
    <property type="entry name" value="Mon2_C"/>
    <property type="match status" value="1"/>
</dbReference>
<dbReference type="InterPro" id="IPR011989">
    <property type="entry name" value="ARM-like"/>
</dbReference>
<sequence>MASPTAPLGGASPSGRVLGPALDRIIKNAAWRKHSALVAAAKAALDLLSSPSAYPSSDPTSPKSSPLLGLPPAAADAALHALLLALESASPKVADPALDCVAKLLYHRLLSGDLGCAGGGGDDASSPASRLLNAVLACGALSDDAMELATLRVVVAAARCPTVAIRGEGLGQVLKTCYNIYLSSSSGANQLCAKLALAQVMVIVFARVEVDTMDVRVRTVSITDMMDMSDRSLNDSSIVQVAQGFINEAMEGSDVPEPGSPVEPSEADGKDDAGMSKIREDGLALFKNLCKLSMKFSTPDNPEDQMLLRGKVLSLELLKMVVNNAGPFWRTNEKYLGAIKQYLCLSLLKNSALSTMSIFQLLCSIFVGLLSRFRSGLKEEIGIFFPMLVLRVLENVHQPSFLQKMTVLNLLEKICKESQVLIDIFVNYDCDVDAPNIFERAVNGLLKTALGVPPGSTTTLTTVQDQTFRIESVKCLATIIKSMGSWMDKQLRIGEFSPKISEASLSSLSSLSSIDIPNILIGEDGSAIDYELQSDSGSSDVSGAPSLEQRRAFKIELQKGISLFNRKPSKGIDFLIKSKKIGHLPEDVASFLRNTAGLNATMIGDYLGERDEFPIKVMHAYADALNFEGMDFGEAIRYYLQGFRLPGEAQKIDRIMEKFAERYCKCNPNSFTSADTAYVLAYSVIMLNTDAHNTMVKDKMSKTDFIRNNRGIDDGKDLPEAYLGTLYDQIVKNEIKMSADSSVPQNKQPSSVMKLLGLDNIISFVNWKQAEDRAVGANDLLIKNIQEKFKLKSGKSESVFSVITDTTILRFMMEVCWAPMMAAFSVTLDQSDDKAATSQCLQGFRSAVHVTSVMCMQTQRDAFVTSVAKFTYLHCAADMKQKNVDAVKTIISIAIEDGDYLQEAWEHILTCLSRFEHLHLLGEGAPTDASFLTVPLVDSEEKTHKSTTSASSKRTNALQNPAVMAAVRGGSYDSTTAKKNASPLVTTEQINNFISNINLLDQIGIFELNHIFAHSPRLNSDAIVAFVKALCKVSMTELQSPTEPRIFCLTKIVEIAHYNMNRIRLVWSRIWKVLSDFFVSVGLSENLSVAIFVMDSLRQLAMKFLEREELANYNFQNEFLQPFAVVMQKSNASEVRELIVRCVSQMVLSRVNNIKSGWKSVFTVFTAAAADDRKSIVLLAFETMEKIVRDYFPYITETETTTFTDCVKCLITFTSSKFSSDASLNAIAFLRFCAVKLAEEGFICHDKDTEQQPNNLDSSEGNSTVQKDDHSMVHKDDDVYFWVPLLAGLARLTTDSRPTIRKSAVEVLFDILKDHGHLFSQSFWANIFESVIYPLFSSESFAPNGQNSSVNSAEDDSWNFETKMVALKCLADLYITFFEVMQTELSRVTSVVTNFIRSPYKQSASTGISVFQRLTEGLASKLSNDEWETILVCFKESALHTLAVFDKIVRMMKDIEIPDRNESYSEAEQYSDHDVYNDDEEEANMETASYAIVKMKNHMALQLLIIQGIIRLYEEHKSFLYAEHIGIMLEMLSAIASHASEVNSESNLHIKLHKACSILEVSEPAIIHFESESYQSYLKLLQAILNDSPSLSENLNVELQMMLVCEKILRTYLTCAGHEPSNDASGRDRTSHRVPLGSARKEELEARTSLVLHVMQLLGGLEKNCFRRNLPTFFPLLANLIRCEHSSGEVQVALYDVFQSSIGPIISA</sequence>
<dbReference type="Pfam" id="PF01369">
    <property type="entry name" value="Sec7"/>
    <property type="match status" value="1"/>
</dbReference>
<reference evidence="11" key="1">
    <citation type="submission" date="2020-07" db="EMBL/GenBank/DDBJ databases">
        <title>Genome sequence and genetic diversity analysis of an under-domesticated orphan crop, white fonio (Digitaria exilis).</title>
        <authorList>
            <person name="Bennetzen J.L."/>
            <person name="Chen S."/>
            <person name="Ma X."/>
            <person name="Wang X."/>
            <person name="Yssel A.E.J."/>
            <person name="Chaluvadi S.R."/>
            <person name="Johnson M."/>
            <person name="Gangashetty P."/>
            <person name="Hamidou F."/>
            <person name="Sanogo M.D."/>
            <person name="Zwaenepoel A."/>
            <person name="Wallace J."/>
            <person name="Van De Peer Y."/>
            <person name="Van Deynze A."/>
        </authorList>
    </citation>
    <scope>NUCLEOTIDE SEQUENCE</scope>
    <source>
        <tissue evidence="11">Leaves</tissue>
    </source>
</reference>
<dbReference type="SUPFAM" id="SSF48371">
    <property type="entry name" value="ARM repeat"/>
    <property type="match status" value="1"/>
</dbReference>
<name>A0A835B9D7_9POAL</name>
<dbReference type="Pfam" id="PF12783">
    <property type="entry name" value="Sec7-like_HUS"/>
    <property type="match status" value="1"/>
</dbReference>
<keyword evidence="4" id="KW-0813">Transport</keyword>
<protein>
    <recommendedName>
        <fullName evidence="10">SEC7 domain-containing protein</fullName>
    </recommendedName>
</protein>
<evidence type="ECO:0000313" key="12">
    <source>
        <dbReference type="Proteomes" id="UP000636709"/>
    </source>
</evidence>
<feature type="region of interest" description="Disordered" evidence="9">
    <location>
        <begin position="1248"/>
        <end position="1268"/>
    </location>
</feature>
<comment type="caution">
    <text evidence="11">The sequence shown here is derived from an EMBL/GenBank/DDBJ whole genome shotgun (WGS) entry which is preliminary data.</text>
</comment>
<dbReference type="Gene3D" id="1.10.220.20">
    <property type="match status" value="1"/>
</dbReference>
<dbReference type="InterPro" id="IPR032691">
    <property type="entry name" value="Mon2/Sec7/BIG1-like_HUS"/>
</dbReference>
<dbReference type="InterPro" id="IPR000904">
    <property type="entry name" value="Sec7_dom"/>
</dbReference>
<evidence type="ECO:0000256" key="1">
    <source>
        <dbReference type="ARBA" id="ARBA00004287"/>
    </source>
</evidence>
<dbReference type="EMBL" id="JACEFO010001965">
    <property type="protein sequence ID" value="KAF8691380.1"/>
    <property type="molecule type" value="Genomic_DNA"/>
</dbReference>
<evidence type="ECO:0000256" key="4">
    <source>
        <dbReference type="ARBA" id="ARBA00022448"/>
    </source>
</evidence>
<evidence type="ECO:0000256" key="9">
    <source>
        <dbReference type="SAM" id="MobiDB-lite"/>
    </source>
</evidence>
<dbReference type="PROSITE" id="PS50190">
    <property type="entry name" value="SEC7"/>
    <property type="match status" value="1"/>
</dbReference>
<evidence type="ECO:0000256" key="3">
    <source>
        <dbReference type="ARBA" id="ARBA00011738"/>
    </source>
</evidence>
<evidence type="ECO:0000259" key="10">
    <source>
        <dbReference type="PROSITE" id="PS50190"/>
    </source>
</evidence>
<dbReference type="Gene3D" id="1.10.1000.11">
    <property type="entry name" value="Arf Nucleotide-binding Site Opener,domain 2"/>
    <property type="match status" value="1"/>
</dbReference>
<evidence type="ECO:0000256" key="7">
    <source>
        <dbReference type="ARBA" id="ARBA00022927"/>
    </source>
</evidence>
<keyword evidence="8" id="KW-0472">Membrane</keyword>
<dbReference type="Pfam" id="PF09324">
    <property type="entry name" value="Sec7-like_HDS"/>
    <property type="match status" value="1"/>
</dbReference>
<gene>
    <name evidence="11" type="ORF">HU200_040512</name>
</gene>
<evidence type="ECO:0000256" key="2">
    <source>
        <dbReference type="ARBA" id="ARBA00004514"/>
    </source>
</evidence>
<dbReference type="InterPro" id="IPR035999">
    <property type="entry name" value="Sec7_dom_sf"/>
</dbReference>
<dbReference type="FunFam" id="1.10.220.20:FF:000002">
    <property type="entry name" value="Brefeldin A-inhibited guanine nucleotide-exchange protein 1"/>
    <property type="match status" value="1"/>
</dbReference>
<dbReference type="Gene3D" id="1.25.10.10">
    <property type="entry name" value="Leucine-rich Repeat Variant"/>
    <property type="match status" value="1"/>
</dbReference>
<dbReference type="GO" id="GO:0016020">
    <property type="term" value="C:membrane"/>
    <property type="evidence" value="ECO:0007669"/>
    <property type="project" value="UniProtKB-SubCell"/>
</dbReference>
<feature type="compositionally biased region" description="Polar residues" evidence="9">
    <location>
        <begin position="1251"/>
        <end position="1265"/>
    </location>
</feature>